<organism evidence="2 3">
    <name type="scientific">Salvator merianae</name>
    <name type="common">Argentine black and white tegu</name>
    <name type="synonym">Tupinambis merianae</name>
    <dbReference type="NCBI Taxonomy" id="96440"/>
    <lineage>
        <taxon>Eukaryota</taxon>
        <taxon>Metazoa</taxon>
        <taxon>Chordata</taxon>
        <taxon>Craniata</taxon>
        <taxon>Vertebrata</taxon>
        <taxon>Euteleostomi</taxon>
        <taxon>Lepidosauria</taxon>
        <taxon>Squamata</taxon>
        <taxon>Bifurcata</taxon>
        <taxon>Unidentata</taxon>
        <taxon>Episquamata</taxon>
        <taxon>Laterata</taxon>
        <taxon>Teiioidea</taxon>
        <taxon>Teiidae</taxon>
        <taxon>Salvator</taxon>
    </lineage>
</organism>
<evidence type="ECO:0000313" key="2">
    <source>
        <dbReference type="Ensembl" id="ENSSMRP00000015589.1"/>
    </source>
</evidence>
<accession>A0A8D0C015</accession>
<sequence length="89" mass="10330">MQFWIFSHRKKNPLSSLGLMIPWLVSNGICFAAWLLEKVQQNIEPSRQRLKNPELSLGCFEESGKPQAEKEPLERISDDMNPITKEKVF</sequence>
<feature type="region of interest" description="Disordered" evidence="1">
    <location>
        <begin position="61"/>
        <end position="89"/>
    </location>
</feature>
<evidence type="ECO:0000313" key="3">
    <source>
        <dbReference type="Proteomes" id="UP000694421"/>
    </source>
</evidence>
<protein>
    <submittedName>
        <fullName evidence="2">Uncharacterized protein</fullName>
    </submittedName>
</protein>
<reference evidence="2" key="2">
    <citation type="submission" date="2025-09" db="UniProtKB">
        <authorList>
            <consortium name="Ensembl"/>
        </authorList>
    </citation>
    <scope>IDENTIFICATION</scope>
</reference>
<dbReference type="Ensembl" id="ENSSMRT00000018191.1">
    <property type="protein sequence ID" value="ENSSMRP00000015589.1"/>
    <property type="gene ID" value="ENSSMRG00000012123.1"/>
</dbReference>
<dbReference type="AlphaFoldDB" id="A0A8D0C015"/>
<keyword evidence="3" id="KW-1185">Reference proteome</keyword>
<feature type="compositionally biased region" description="Basic and acidic residues" evidence="1">
    <location>
        <begin position="62"/>
        <end position="89"/>
    </location>
</feature>
<name>A0A8D0C015_SALMN</name>
<evidence type="ECO:0000256" key="1">
    <source>
        <dbReference type="SAM" id="MobiDB-lite"/>
    </source>
</evidence>
<reference evidence="2" key="1">
    <citation type="submission" date="2025-08" db="UniProtKB">
        <authorList>
            <consortium name="Ensembl"/>
        </authorList>
    </citation>
    <scope>IDENTIFICATION</scope>
</reference>
<proteinExistence type="predicted"/>
<dbReference type="Proteomes" id="UP000694421">
    <property type="component" value="Unplaced"/>
</dbReference>